<dbReference type="PROSITE" id="PS00061">
    <property type="entry name" value="ADH_SHORT"/>
    <property type="match status" value="1"/>
</dbReference>
<keyword evidence="2" id="KW-0560">Oxidoreductase</keyword>
<dbReference type="InterPro" id="IPR036291">
    <property type="entry name" value="NAD(P)-bd_dom_sf"/>
</dbReference>
<dbReference type="PRINTS" id="PR00081">
    <property type="entry name" value="GDHRDH"/>
</dbReference>
<accession>A0ABV9U7P9</accession>
<dbReference type="Gene3D" id="3.40.50.720">
    <property type="entry name" value="NAD(P)-binding Rossmann-like Domain"/>
    <property type="match status" value="2"/>
</dbReference>
<dbReference type="Proteomes" id="UP001595872">
    <property type="component" value="Unassembled WGS sequence"/>
</dbReference>
<dbReference type="Pfam" id="PF00106">
    <property type="entry name" value="adh_short"/>
    <property type="match status" value="1"/>
</dbReference>
<proteinExistence type="inferred from homology"/>
<gene>
    <name evidence="5" type="ORF">ACFPCY_34235</name>
</gene>
<evidence type="ECO:0000259" key="4">
    <source>
        <dbReference type="Pfam" id="PF08659"/>
    </source>
</evidence>
<evidence type="ECO:0000313" key="5">
    <source>
        <dbReference type="EMBL" id="MFC4912402.1"/>
    </source>
</evidence>
<evidence type="ECO:0000313" key="6">
    <source>
        <dbReference type="Proteomes" id="UP001595872"/>
    </source>
</evidence>
<evidence type="ECO:0000256" key="3">
    <source>
        <dbReference type="SAM" id="MobiDB-lite"/>
    </source>
</evidence>
<protein>
    <submittedName>
        <fullName evidence="5">SDR family oxidoreductase</fullName>
    </submittedName>
</protein>
<dbReference type="NCBIfam" id="NF006073">
    <property type="entry name" value="PRK08219.1"/>
    <property type="match status" value="1"/>
</dbReference>
<dbReference type="InterPro" id="IPR002347">
    <property type="entry name" value="SDR_fam"/>
</dbReference>
<evidence type="ECO:0000256" key="2">
    <source>
        <dbReference type="ARBA" id="ARBA00023002"/>
    </source>
</evidence>
<organism evidence="5 6">
    <name type="scientific">Actinomadura gamaensis</name>
    <dbReference type="NCBI Taxonomy" id="1763541"/>
    <lineage>
        <taxon>Bacteria</taxon>
        <taxon>Bacillati</taxon>
        <taxon>Actinomycetota</taxon>
        <taxon>Actinomycetes</taxon>
        <taxon>Streptosporangiales</taxon>
        <taxon>Thermomonosporaceae</taxon>
        <taxon>Actinomadura</taxon>
    </lineage>
</organism>
<dbReference type="PANTHER" id="PTHR44196">
    <property type="entry name" value="DEHYDROGENASE/REDUCTASE SDR FAMILY MEMBER 7B"/>
    <property type="match status" value="1"/>
</dbReference>
<dbReference type="EMBL" id="JBHSIT010000012">
    <property type="protein sequence ID" value="MFC4912402.1"/>
    <property type="molecule type" value="Genomic_DNA"/>
</dbReference>
<dbReference type="RefSeq" id="WP_378262275.1">
    <property type="nucleotide sequence ID" value="NZ_JBHSIT010000012.1"/>
</dbReference>
<name>A0ABV9U7P9_9ACTN</name>
<feature type="compositionally biased region" description="Gly residues" evidence="3">
    <location>
        <begin position="66"/>
        <end position="112"/>
    </location>
</feature>
<comment type="similarity">
    <text evidence="1">Belongs to the short-chain dehydrogenases/reductases (SDR) family.</text>
</comment>
<sequence>MGTYLITGATGGIGGAVAELLRDRGHELILTGRSPERLAAVQARLSGGAHARTQEIRQVNADRAPGGHGAPGPGTSGPGTSGPGTSGPGATGPGATGPGATGHGASGPGLDGGARTATDTRVTTLPLDLAAPRRIEAALAVAGLPARLDGLVYAAGVAHLGRVVDTETDEWIEHLSVNLVSAAELTRLLLPALRAARGQIVYVNSTAGLRANPRWSSYAASKWGLRALADSVRAEEPEIRVTSFFPGRTATDMQRRIRTQEGAAYDPSDFASPESMARTVVAALETPRDAEVTEVTVRPRP</sequence>
<keyword evidence="6" id="KW-1185">Reference proteome</keyword>
<dbReference type="InterPro" id="IPR013968">
    <property type="entry name" value="PKS_KR"/>
</dbReference>
<dbReference type="SUPFAM" id="SSF51735">
    <property type="entry name" value="NAD(P)-binding Rossmann-fold domains"/>
    <property type="match status" value="1"/>
</dbReference>
<reference evidence="6" key="1">
    <citation type="journal article" date="2019" name="Int. J. Syst. Evol. Microbiol.">
        <title>The Global Catalogue of Microorganisms (GCM) 10K type strain sequencing project: providing services to taxonomists for standard genome sequencing and annotation.</title>
        <authorList>
            <consortium name="The Broad Institute Genomics Platform"/>
            <consortium name="The Broad Institute Genome Sequencing Center for Infectious Disease"/>
            <person name="Wu L."/>
            <person name="Ma J."/>
        </authorList>
    </citation>
    <scope>NUCLEOTIDE SEQUENCE [LARGE SCALE GENOMIC DNA]</scope>
    <source>
        <strain evidence="6">KLKA75</strain>
    </source>
</reference>
<dbReference type="PANTHER" id="PTHR44196:SF1">
    <property type="entry name" value="DEHYDROGENASE_REDUCTASE SDR FAMILY MEMBER 7B"/>
    <property type="match status" value="1"/>
</dbReference>
<dbReference type="InterPro" id="IPR020904">
    <property type="entry name" value="Sc_DH/Rdtase_CS"/>
</dbReference>
<comment type="caution">
    <text evidence="5">The sequence shown here is derived from an EMBL/GenBank/DDBJ whole genome shotgun (WGS) entry which is preliminary data.</text>
</comment>
<feature type="region of interest" description="Disordered" evidence="3">
    <location>
        <begin position="62"/>
        <end position="116"/>
    </location>
</feature>
<dbReference type="Pfam" id="PF08659">
    <property type="entry name" value="KR"/>
    <property type="match status" value="1"/>
</dbReference>
<feature type="domain" description="Ketoreductase (KR)" evidence="4">
    <location>
        <begin position="2"/>
        <end position="60"/>
    </location>
</feature>
<evidence type="ECO:0000256" key="1">
    <source>
        <dbReference type="ARBA" id="ARBA00006484"/>
    </source>
</evidence>